<gene>
    <name evidence="1" type="ORF">DPMN_090118</name>
</gene>
<evidence type="ECO:0000313" key="2">
    <source>
        <dbReference type="Proteomes" id="UP000828390"/>
    </source>
</evidence>
<dbReference type="AlphaFoldDB" id="A0A9D4KY29"/>
<name>A0A9D4KY29_DREPO</name>
<proteinExistence type="predicted"/>
<comment type="caution">
    <text evidence="1">The sequence shown here is derived from an EMBL/GenBank/DDBJ whole genome shotgun (WGS) entry which is preliminary data.</text>
</comment>
<keyword evidence="2" id="KW-1185">Reference proteome</keyword>
<sequence length="73" mass="7923">MGKFICHGTKRNSCYVSLCFYRWHSGRFRISHFGFHLAKSQKGTGGVCLVIPGFAALKPGTGYLGAGAVRDPC</sequence>
<organism evidence="1 2">
    <name type="scientific">Dreissena polymorpha</name>
    <name type="common">Zebra mussel</name>
    <name type="synonym">Mytilus polymorpha</name>
    <dbReference type="NCBI Taxonomy" id="45954"/>
    <lineage>
        <taxon>Eukaryota</taxon>
        <taxon>Metazoa</taxon>
        <taxon>Spiralia</taxon>
        <taxon>Lophotrochozoa</taxon>
        <taxon>Mollusca</taxon>
        <taxon>Bivalvia</taxon>
        <taxon>Autobranchia</taxon>
        <taxon>Heteroconchia</taxon>
        <taxon>Euheterodonta</taxon>
        <taxon>Imparidentia</taxon>
        <taxon>Neoheterodontei</taxon>
        <taxon>Myida</taxon>
        <taxon>Dreissenoidea</taxon>
        <taxon>Dreissenidae</taxon>
        <taxon>Dreissena</taxon>
    </lineage>
</organism>
<reference evidence="1" key="1">
    <citation type="journal article" date="2019" name="bioRxiv">
        <title>The Genome of the Zebra Mussel, Dreissena polymorpha: A Resource for Invasive Species Research.</title>
        <authorList>
            <person name="McCartney M.A."/>
            <person name="Auch B."/>
            <person name="Kono T."/>
            <person name="Mallez S."/>
            <person name="Zhang Y."/>
            <person name="Obille A."/>
            <person name="Becker A."/>
            <person name="Abrahante J.E."/>
            <person name="Garbe J."/>
            <person name="Badalamenti J.P."/>
            <person name="Herman A."/>
            <person name="Mangelson H."/>
            <person name="Liachko I."/>
            <person name="Sullivan S."/>
            <person name="Sone E.D."/>
            <person name="Koren S."/>
            <person name="Silverstein K.A.T."/>
            <person name="Beckman K.B."/>
            <person name="Gohl D.M."/>
        </authorList>
    </citation>
    <scope>NUCLEOTIDE SEQUENCE</scope>
    <source>
        <strain evidence="1">Duluth1</strain>
        <tissue evidence="1">Whole animal</tissue>
    </source>
</reference>
<evidence type="ECO:0000313" key="1">
    <source>
        <dbReference type="EMBL" id="KAH3847788.1"/>
    </source>
</evidence>
<dbReference type="EMBL" id="JAIWYP010000003">
    <property type="protein sequence ID" value="KAH3847788.1"/>
    <property type="molecule type" value="Genomic_DNA"/>
</dbReference>
<reference evidence="1" key="2">
    <citation type="submission" date="2020-11" db="EMBL/GenBank/DDBJ databases">
        <authorList>
            <person name="McCartney M.A."/>
            <person name="Auch B."/>
            <person name="Kono T."/>
            <person name="Mallez S."/>
            <person name="Becker A."/>
            <person name="Gohl D.M."/>
            <person name="Silverstein K.A.T."/>
            <person name="Koren S."/>
            <person name="Bechman K.B."/>
            <person name="Herman A."/>
            <person name="Abrahante J.E."/>
            <person name="Garbe J."/>
        </authorList>
    </citation>
    <scope>NUCLEOTIDE SEQUENCE</scope>
    <source>
        <strain evidence="1">Duluth1</strain>
        <tissue evidence="1">Whole animal</tissue>
    </source>
</reference>
<accession>A0A9D4KY29</accession>
<dbReference type="Proteomes" id="UP000828390">
    <property type="component" value="Unassembled WGS sequence"/>
</dbReference>
<protein>
    <submittedName>
        <fullName evidence="1">Uncharacterized protein</fullName>
    </submittedName>
</protein>